<keyword evidence="5" id="KW-0239">DNA-directed DNA polymerase</keyword>
<dbReference type="InterPro" id="IPR050243">
    <property type="entry name" value="PHP_phosphatase"/>
</dbReference>
<dbReference type="InterPro" id="IPR003141">
    <property type="entry name" value="Pol/His_phosphatase_N"/>
</dbReference>
<dbReference type="Gene3D" id="1.10.150.20">
    <property type="entry name" value="5' to 3' exonuclease, C-terminal subdomain"/>
    <property type="match status" value="1"/>
</dbReference>
<dbReference type="PIRSF" id="PIRSF005047">
    <property type="entry name" value="UCP005047_YshC"/>
    <property type="match status" value="1"/>
</dbReference>
<dbReference type="InterPro" id="IPR004013">
    <property type="entry name" value="PHP_dom"/>
</dbReference>
<dbReference type="SUPFAM" id="SSF89550">
    <property type="entry name" value="PHP domain-like"/>
    <property type="match status" value="1"/>
</dbReference>
<dbReference type="EMBL" id="AP011686">
    <property type="protein sequence ID" value="BAL54361.1"/>
    <property type="molecule type" value="Genomic_DNA"/>
</dbReference>
<dbReference type="SUPFAM" id="SSF47802">
    <property type="entry name" value="DNA polymerase beta, N-terminal domain-like"/>
    <property type="match status" value="1"/>
</dbReference>
<proteinExistence type="predicted"/>
<keyword evidence="2 10" id="KW-0808">Transferase</keyword>
<dbReference type="Pfam" id="PF14716">
    <property type="entry name" value="HHH_8"/>
    <property type="match status" value="1"/>
</dbReference>
<evidence type="ECO:0000256" key="2">
    <source>
        <dbReference type="ARBA" id="ARBA00022679"/>
    </source>
</evidence>
<dbReference type="InterPro" id="IPR043519">
    <property type="entry name" value="NT_sf"/>
</dbReference>
<dbReference type="EC" id="2.7.7.7" evidence="1"/>
<dbReference type="GO" id="GO:0006281">
    <property type="term" value="P:DNA repair"/>
    <property type="evidence" value="ECO:0007669"/>
    <property type="project" value="UniProtKB-KW"/>
</dbReference>
<dbReference type="PANTHER" id="PTHR36928:SF1">
    <property type="entry name" value="PHOSPHATASE YCDX-RELATED"/>
    <property type="match status" value="1"/>
</dbReference>
<dbReference type="InterPro" id="IPR022311">
    <property type="entry name" value="PolX-like"/>
</dbReference>
<evidence type="ECO:0000313" key="10">
    <source>
        <dbReference type="EMBL" id="BAL54361.1"/>
    </source>
</evidence>
<dbReference type="InterPro" id="IPR027421">
    <property type="entry name" value="DNA_pol_lamdba_lyase_dom_sf"/>
</dbReference>
<dbReference type="InterPro" id="IPR037160">
    <property type="entry name" value="DNA_Pol_thumb_sf"/>
</dbReference>
<dbReference type="InterPro" id="IPR016195">
    <property type="entry name" value="Pol/histidinol_Pase-like"/>
</dbReference>
<dbReference type="SUPFAM" id="SSF158702">
    <property type="entry name" value="Sec63 N-terminal domain-like"/>
    <property type="match status" value="1"/>
</dbReference>
<dbReference type="GO" id="GO:0003677">
    <property type="term" value="F:DNA binding"/>
    <property type="evidence" value="ECO:0007669"/>
    <property type="project" value="InterPro"/>
</dbReference>
<evidence type="ECO:0000259" key="9">
    <source>
        <dbReference type="SMART" id="SM00483"/>
    </source>
</evidence>
<dbReference type="Gene3D" id="1.10.150.110">
    <property type="entry name" value="DNA polymerase beta, N-terminal domain-like"/>
    <property type="match status" value="1"/>
</dbReference>
<feature type="domain" description="DNA-directed DNA polymerase X" evidence="9">
    <location>
        <begin position="1"/>
        <end position="315"/>
    </location>
</feature>
<keyword evidence="6" id="KW-0234">DNA repair</keyword>
<evidence type="ECO:0000256" key="5">
    <source>
        <dbReference type="ARBA" id="ARBA00022932"/>
    </source>
</evidence>
<dbReference type="GO" id="GO:0008270">
    <property type="term" value="F:zinc ion binding"/>
    <property type="evidence" value="ECO:0007669"/>
    <property type="project" value="TreeGrafter"/>
</dbReference>
<evidence type="ECO:0000256" key="7">
    <source>
        <dbReference type="ARBA" id="ARBA00049244"/>
    </source>
</evidence>
<evidence type="ECO:0000256" key="6">
    <source>
        <dbReference type="ARBA" id="ARBA00023204"/>
    </source>
</evidence>
<dbReference type="SMART" id="SM00483">
    <property type="entry name" value="POLXc"/>
    <property type="match status" value="1"/>
</dbReference>
<dbReference type="CDD" id="cd00141">
    <property type="entry name" value="NT_POLXc"/>
    <property type="match status" value="1"/>
</dbReference>
<dbReference type="Gene3D" id="3.30.210.10">
    <property type="entry name" value="DNA polymerase, thumb domain"/>
    <property type="match status" value="1"/>
</dbReference>
<dbReference type="InterPro" id="IPR002008">
    <property type="entry name" value="DNA_pol_X_beta-like"/>
</dbReference>
<reference evidence="10" key="1">
    <citation type="journal article" date="2005" name="Environ. Microbiol.">
        <title>Genetic and functional properties of uncultivated thermophilic crenarchaeotes from a subsurface gold mine as revealed by analysis of genome fragments.</title>
        <authorList>
            <person name="Nunoura T."/>
            <person name="Hirayama H."/>
            <person name="Takami H."/>
            <person name="Oida H."/>
            <person name="Nishi S."/>
            <person name="Shimamura S."/>
            <person name="Suzuki Y."/>
            <person name="Inagaki F."/>
            <person name="Takai K."/>
            <person name="Nealson K.H."/>
            <person name="Horikoshi K."/>
        </authorList>
    </citation>
    <scope>NUCLEOTIDE SEQUENCE</scope>
</reference>
<dbReference type="PANTHER" id="PTHR36928">
    <property type="entry name" value="PHOSPHATASE YCDX-RELATED"/>
    <property type="match status" value="1"/>
</dbReference>
<dbReference type="SMART" id="SM00481">
    <property type="entry name" value="POLIIIAc"/>
    <property type="match status" value="1"/>
</dbReference>
<dbReference type="Gene3D" id="3.20.20.140">
    <property type="entry name" value="Metal-dependent hydrolases"/>
    <property type="match status" value="1"/>
</dbReference>
<dbReference type="Pfam" id="PF14791">
    <property type="entry name" value="DNA_pol_B_thumb"/>
    <property type="match status" value="1"/>
</dbReference>
<dbReference type="Pfam" id="PF02811">
    <property type="entry name" value="PHP"/>
    <property type="match status" value="1"/>
</dbReference>
<dbReference type="InterPro" id="IPR029398">
    <property type="entry name" value="PolB_thumb"/>
</dbReference>
<reference evidence="10" key="2">
    <citation type="journal article" date="2012" name="PLoS ONE">
        <title>A Deeply Branching Thermophilic Bacterium with an Ancient Acetyl-CoA Pathway Dominates a Subsurface Ecosystem.</title>
        <authorList>
            <person name="Takami H."/>
            <person name="Noguchi H."/>
            <person name="Takaki Y."/>
            <person name="Uchiyama I."/>
            <person name="Toyoda A."/>
            <person name="Nishi S."/>
            <person name="Chee G.-J."/>
            <person name="Arai W."/>
            <person name="Nunoura T."/>
            <person name="Itoh T."/>
            <person name="Hattori M."/>
            <person name="Takai K."/>
        </authorList>
    </citation>
    <scope>NUCLEOTIDE SEQUENCE</scope>
</reference>
<dbReference type="NCBIfam" id="NF006375">
    <property type="entry name" value="PRK08609.1"/>
    <property type="match status" value="1"/>
</dbReference>
<dbReference type="InterPro" id="IPR047967">
    <property type="entry name" value="PolX_PHP"/>
</dbReference>
<protein>
    <recommendedName>
        <fullName evidence="1">DNA-directed DNA polymerase</fullName>
        <ecNumber evidence="1">2.7.7.7</ecNumber>
    </recommendedName>
</protein>
<dbReference type="CDD" id="cd07436">
    <property type="entry name" value="PHP_PolX"/>
    <property type="match status" value="1"/>
</dbReference>
<sequence length="575" mass="64036">MENRQLAAVFRRLADLLEIRGEVVYKVLAYRRVADSLEALPFEAQRYWQEGRLREIPGVGEAIEEKLDELLRTGRLGFLERLEAEVPPTLTEWLRVPGLGPKRVGTIWRALGIATLEELEEAARQGRLRHLPGFGARTEANILAGLEALKRSHGRIPLGQALPLAERILEELRHVPGVVRVEMAGSLRRMRSTVGDIDLLAAASHPEALMEAFVRLDGVVRILAQGETKSSVEFFDGLRAQLWVHPPERFGSAWQYATGSKDHNVRLRERALARGFSLSEHALTRLSDGVEILCANEEEVYAALGLPWIPPELREDRGEIEAAERGNLPHLIEIGDIQAELQTHTTWSDGRLSVLEMARAARRRGRRVLAITDHSAGLGVTGGLRAEQHEALQREIEAAQQEMGDSLLILHGAEVEIRADGSLDYPDELLARLDLVIASLHTGLNQPRERVTARLLAAIRNPHVDLIGHPSGRLFPDRPGADLDMEAILQAAAEHGVVLEINAHPSRLDLDDIYARAAAERGVLLSINTDAHSESDLDLLRYGVAIARRAWLTPQQVINTWSPARLQEWLRKRGR</sequence>
<dbReference type="GO" id="GO:0042578">
    <property type="term" value="F:phosphoric ester hydrolase activity"/>
    <property type="evidence" value="ECO:0007669"/>
    <property type="project" value="TreeGrafter"/>
</dbReference>
<dbReference type="GO" id="GO:0005829">
    <property type="term" value="C:cytosol"/>
    <property type="evidence" value="ECO:0007669"/>
    <property type="project" value="TreeGrafter"/>
</dbReference>
<dbReference type="GO" id="GO:0003887">
    <property type="term" value="F:DNA-directed DNA polymerase activity"/>
    <property type="evidence" value="ECO:0007669"/>
    <property type="project" value="UniProtKB-KW"/>
</dbReference>
<name>H5SDX5_9CHLR</name>
<dbReference type="PRINTS" id="PR00870">
    <property type="entry name" value="DNAPOLXBETA"/>
</dbReference>
<keyword evidence="3" id="KW-0548">Nucleotidyltransferase</keyword>
<evidence type="ECO:0000256" key="3">
    <source>
        <dbReference type="ARBA" id="ARBA00022695"/>
    </source>
</evidence>
<feature type="domain" description="Polymerase/histidinol phosphatase N-terminal" evidence="8">
    <location>
        <begin position="339"/>
        <end position="419"/>
    </location>
</feature>
<dbReference type="Gene3D" id="3.30.460.10">
    <property type="entry name" value="Beta Polymerase, domain 2"/>
    <property type="match status" value="1"/>
</dbReference>
<gene>
    <name evidence="10" type="ORF">HGMM_F14G08C11</name>
</gene>
<accession>H5SDX5</accession>
<evidence type="ECO:0000259" key="8">
    <source>
        <dbReference type="SMART" id="SM00481"/>
    </source>
</evidence>
<comment type="catalytic activity">
    <reaction evidence="7">
        <text>DNA(n) + a 2'-deoxyribonucleoside 5'-triphosphate = DNA(n+1) + diphosphate</text>
        <dbReference type="Rhea" id="RHEA:22508"/>
        <dbReference type="Rhea" id="RHEA-COMP:17339"/>
        <dbReference type="Rhea" id="RHEA-COMP:17340"/>
        <dbReference type="ChEBI" id="CHEBI:33019"/>
        <dbReference type="ChEBI" id="CHEBI:61560"/>
        <dbReference type="ChEBI" id="CHEBI:173112"/>
        <dbReference type="EC" id="2.7.7.7"/>
    </reaction>
</comment>
<dbReference type="AlphaFoldDB" id="H5SDX5"/>
<dbReference type="InterPro" id="IPR010996">
    <property type="entry name" value="HHH_MUS81"/>
</dbReference>
<evidence type="ECO:0000256" key="1">
    <source>
        <dbReference type="ARBA" id="ARBA00012417"/>
    </source>
</evidence>
<organism evidence="10">
    <name type="scientific">uncultured Chloroflexota bacterium</name>
    <dbReference type="NCBI Taxonomy" id="166587"/>
    <lineage>
        <taxon>Bacteria</taxon>
        <taxon>Bacillati</taxon>
        <taxon>Chloroflexota</taxon>
        <taxon>environmental samples</taxon>
    </lineage>
</organism>
<dbReference type="InterPro" id="IPR002054">
    <property type="entry name" value="DNA-dir_DNA_pol_X"/>
</dbReference>
<dbReference type="Pfam" id="PF14520">
    <property type="entry name" value="HHH_5"/>
    <property type="match status" value="1"/>
</dbReference>
<dbReference type="SUPFAM" id="SSF81301">
    <property type="entry name" value="Nucleotidyltransferase"/>
    <property type="match status" value="1"/>
</dbReference>
<keyword evidence="4" id="KW-0227">DNA damage</keyword>
<evidence type="ECO:0000256" key="4">
    <source>
        <dbReference type="ARBA" id="ARBA00022763"/>
    </source>
</evidence>